<dbReference type="CDD" id="cd02440">
    <property type="entry name" value="AdoMet_MTases"/>
    <property type="match status" value="1"/>
</dbReference>
<dbReference type="Proteomes" id="UP001139319">
    <property type="component" value="Unassembled WGS sequence"/>
</dbReference>
<dbReference type="GO" id="GO:0008757">
    <property type="term" value="F:S-adenosylmethionine-dependent methyltransferase activity"/>
    <property type="evidence" value="ECO:0007669"/>
    <property type="project" value="InterPro"/>
</dbReference>
<evidence type="ECO:0000259" key="1">
    <source>
        <dbReference type="Pfam" id="PF00534"/>
    </source>
</evidence>
<dbReference type="SUPFAM" id="SSF53335">
    <property type="entry name" value="S-adenosyl-L-methionine-dependent methyltransferases"/>
    <property type="match status" value="1"/>
</dbReference>
<dbReference type="InterPro" id="IPR029063">
    <property type="entry name" value="SAM-dependent_MTases_sf"/>
</dbReference>
<dbReference type="Pfam" id="PF13439">
    <property type="entry name" value="Glyco_transf_4"/>
    <property type="match status" value="1"/>
</dbReference>
<dbReference type="PANTHER" id="PTHR45947:SF3">
    <property type="entry name" value="SULFOQUINOVOSYL TRANSFERASE SQD2"/>
    <property type="match status" value="1"/>
</dbReference>
<dbReference type="InterPro" id="IPR013216">
    <property type="entry name" value="Methyltransf_11"/>
</dbReference>
<protein>
    <submittedName>
        <fullName evidence="4">Glycosyltransferase</fullName>
        <ecNumber evidence="4">2.4.-.-</ecNumber>
    </submittedName>
</protein>
<gene>
    <name evidence="4" type="ORF">M6D89_12990</name>
</gene>
<dbReference type="Gene3D" id="3.40.50.2000">
    <property type="entry name" value="Glycogen Phosphorylase B"/>
    <property type="match status" value="2"/>
</dbReference>
<dbReference type="AlphaFoldDB" id="A0A9X2I3L8"/>
<evidence type="ECO:0000313" key="5">
    <source>
        <dbReference type="Proteomes" id="UP001139319"/>
    </source>
</evidence>
<evidence type="ECO:0000259" key="2">
    <source>
        <dbReference type="Pfam" id="PF08241"/>
    </source>
</evidence>
<dbReference type="EC" id="2.4.-.-" evidence="4"/>
<keyword evidence="4" id="KW-0328">Glycosyltransferase</keyword>
<evidence type="ECO:0000313" key="4">
    <source>
        <dbReference type="EMBL" id="MCP8900218.1"/>
    </source>
</evidence>
<name>A0A9X2I3L8_9GAMM</name>
<organism evidence="4 5">
    <name type="scientific">Gilvimarinus xylanilyticus</name>
    <dbReference type="NCBI Taxonomy" id="2944139"/>
    <lineage>
        <taxon>Bacteria</taxon>
        <taxon>Pseudomonadati</taxon>
        <taxon>Pseudomonadota</taxon>
        <taxon>Gammaproteobacteria</taxon>
        <taxon>Cellvibrionales</taxon>
        <taxon>Cellvibrionaceae</taxon>
        <taxon>Gilvimarinus</taxon>
    </lineage>
</organism>
<accession>A0A9X2I3L8</accession>
<dbReference type="Gene3D" id="3.40.50.150">
    <property type="entry name" value="Vaccinia Virus protein VP39"/>
    <property type="match status" value="1"/>
</dbReference>
<dbReference type="InterPro" id="IPR001296">
    <property type="entry name" value="Glyco_trans_1"/>
</dbReference>
<feature type="domain" description="Glycosyl transferase family 1" evidence="1">
    <location>
        <begin position="162"/>
        <end position="330"/>
    </location>
</feature>
<dbReference type="GO" id="GO:0016757">
    <property type="term" value="F:glycosyltransferase activity"/>
    <property type="evidence" value="ECO:0007669"/>
    <property type="project" value="UniProtKB-KW"/>
</dbReference>
<dbReference type="CDD" id="cd03801">
    <property type="entry name" value="GT4_PimA-like"/>
    <property type="match status" value="1"/>
</dbReference>
<dbReference type="Pfam" id="PF08241">
    <property type="entry name" value="Methyltransf_11"/>
    <property type="match status" value="1"/>
</dbReference>
<evidence type="ECO:0000259" key="3">
    <source>
        <dbReference type="Pfam" id="PF13439"/>
    </source>
</evidence>
<keyword evidence="5" id="KW-1185">Reference proteome</keyword>
<dbReference type="InterPro" id="IPR050194">
    <property type="entry name" value="Glycosyltransferase_grp1"/>
</dbReference>
<dbReference type="EMBL" id="JAMFTH010000004">
    <property type="protein sequence ID" value="MCP8900218.1"/>
    <property type="molecule type" value="Genomic_DNA"/>
</dbReference>
<dbReference type="Pfam" id="PF00534">
    <property type="entry name" value="Glycos_transf_1"/>
    <property type="match status" value="1"/>
</dbReference>
<dbReference type="InterPro" id="IPR028098">
    <property type="entry name" value="Glyco_trans_4-like_N"/>
</dbReference>
<dbReference type="RefSeq" id="WP_253968510.1">
    <property type="nucleotide sequence ID" value="NZ_JAMFTH010000004.1"/>
</dbReference>
<feature type="domain" description="Methyltransferase type 11" evidence="2">
    <location>
        <begin position="401"/>
        <end position="492"/>
    </location>
</feature>
<proteinExistence type="predicted"/>
<keyword evidence="4" id="KW-0808">Transferase</keyword>
<feature type="domain" description="Glycosyltransferase subfamily 4-like N-terminal" evidence="3">
    <location>
        <begin position="1"/>
        <end position="149"/>
    </location>
</feature>
<comment type="caution">
    <text evidence="4">The sequence shown here is derived from an EMBL/GenBank/DDBJ whole genome shotgun (WGS) entry which is preliminary data.</text>
</comment>
<dbReference type="SUPFAM" id="SSF53756">
    <property type="entry name" value="UDP-Glycosyltransferase/glycogen phosphorylase"/>
    <property type="match status" value="1"/>
</dbReference>
<sequence length="602" mass="66613">MERLNWNMAKGLAEHGPVTIVGPSLAKQAAPKGVGFSGVPLKPLWLFLLCAQLKALFQTFKFKPTHIIAGSGLTAPIALICAKLIGAKAITYTHGLDVAVSHPLYKAFWIPSFRRMDTVIANSTPTKNLLLDRGVKETSIVIIHPGVDVPEHPPTEREIADFKQQYGVQEGPILLSVGRLTTRKGLKEFVANSLPDIANEFPNVQLLIIGEAPQNSLYATPQTKEEILQEAERHGLQANLIFTGNITNLKILQAAYTASDVHVFPVREIPGDPEGFGMVAIEAAAQSLPTVAFSTGGIIDAVSEGTSGSLVAANDYYSLSLAIVKTLRDLPSNEFVLNFSKAFDWSFFNKNIKLIINSEPKHKKRHPHAVTELASRIPKAEKITKLLRLDHVHTGENLRILEIGCGSGGICSYLGNLPTLKCEVIGIDVHDNRQATDGYDFRKVNGVKLPFPDENFDVIITNHVIEHVGEEADQLLHLKEIKRTLKTGGRCYLAVPNRWMITEPHYNLKFLSWVPRRYRSKYLQWSGKGDFYDCEPLELGRLNHLLKLAGANYENVSIAAARLTFELERPSRISTKLLQSCPDTVLSIFKPIIPTLIIIITK</sequence>
<reference evidence="4" key="2">
    <citation type="submission" date="2023-01" db="EMBL/GenBank/DDBJ databases">
        <title>Gilvimarinus xylanilyticus HB14 isolated from Caulerpa lentillifera aquaculture base in Hainan, China.</title>
        <authorList>
            <person name="Zhang Y.-J."/>
        </authorList>
    </citation>
    <scope>NUCLEOTIDE SEQUENCE</scope>
    <source>
        <strain evidence="4">HB14</strain>
    </source>
</reference>
<reference evidence="4" key="1">
    <citation type="submission" date="2022-05" db="EMBL/GenBank/DDBJ databases">
        <authorList>
            <person name="Sun H.-N."/>
        </authorList>
    </citation>
    <scope>NUCLEOTIDE SEQUENCE</scope>
    <source>
        <strain evidence="4">HB14</strain>
    </source>
</reference>
<dbReference type="PANTHER" id="PTHR45947">
    <property type="entry name" value="SULFOQUINOVOSYL TRANSFERASE SQD2"/>
    <property type="match status" value="1"/>
</dbReference>